<organism evidence="2 3">
    <name type="scientific">Ruthenibacterium lactatiformans</name>
    <dbReference type="NCBI Taxonomy" id="1550024"/>
    <lineage>
        <taxon>Bacteria</taxon>
        <taxon>Bacillati</taxon>
        <taxon>Bacillota</taxon>
        <taxon>Clostridia</taxon>
        <taxon>Eubacteriales</taxon>
        <taxon>Oscillospiraceae</taxon>
        <taxon>Ruthenibacterium</taxon>
    </lineage>
</organism>
<protein>
    <submittedName>
        <fullName evidence="2">Endoribonuclease L-PSP</fullName>
    </submittedName>
</protein>
<comment type="caution">
    <text evidence="2">The sequence shown here is derived from an EMBL/GenBank/DDBJ whole genome shotgun (WGS) entry which is preliminary data.</text>
</comment>
<dbReference type="SUPFAM" id="SSF55298">
    <property type="entry name" value="YjgF-like"/>
    <property type="match status" value="1"/>
</dbReference>
<dbReference type="EMBL" id="JXXK01000027">
    <property type="protein sequence ID" value="KJF38939.1"/>
    <property type="molecule type" value="Genomic_DNA"/>
</dbReference>
<dbReference type="AlphaFoldDB" id="A0A0D8IWS1"/>
<dbReference type="GO" id="GO:0019239">
    <property type="term" value="F:deaminase activity"/>
    <property type="evidence" value="ECO:0007669"/>
    <property type="project" value="TreeGrafter"/>
</dbReference>
<dbReference type="PANTHER" id="PTHR11803">
    <property type="entry name" value="2-IMINOBUTANOATE/2-IMINOPROPANOATE DEAMINASE RIDA"/>
    <property type="match status" value="1"/>
</dbReference>
<comment type="similarity">
    <text evidence="1">Belongs to the RutC family.</text>
</comment>
<name>A0A0D8IWS1_9FIRM</name>
<dbReference type="PANTHER" id="PTHR11803:SF39">
    <property type="entry name" value="2-IMINOBUTANOATE_2-IMINOPROPANOATE DEAMINASE"/>
    <property type="match status" value="1"/>
</dbReference>
<reference evidence="2" key="1">
    <citation type="submission" date="2015-02" db="EMBL/GenBank/DDBJ databases">
        <title>A novel member of the family Ruminococcaceae isolated from human feces.</title>
        <authorList>
            <person name="Shkoporov A.N."/>
            <person name="Chaplin A.V."/>
            <person name="Motuzova O.V."/>
            <person name="Kafarskaia L.I."/>
            <person name="Khokhlova E.V."/>
            <person name="Efimov B.A."/>
        </authorList>
    </citation>
    <scope>NUCLEOTIDE SEQUENCE [LARGE SCALE GENOMIC DNA]</scope>
    <source>
        <strain evidence="2">585-1</strain>
    </source>
</reference>
<dbReference type="GeneID" id="42857893"/>
<proteinExistence type="inferred from homology"/>
<dbReference type="GO" id="GO:0005829">
    <property type="term" value="C:cytosol"/>
    <property type="evidence" value="ECO:0007669"/>
    <property type="project" value="TreeGrafter"/>
</dbReference>
<dbReference type="Pfam" id="PF01042">
    <property type="entry name" value="Ribonuc_L-PSP"/>
    <property type="match status" value="1"/>
</dbReference>
<evidence type="ECO:0000313" key="3">
    <source>
        <dbReference type="Proteomes" id="UP000032483"/>
    </source>
</evidence>
<dbReference type="InterPro" id="IPR006175">
    <property type="entry name" value="YjgF/YER057c/UK114"/>
</dbReference>
<dbReference type="NCBIfam" id="TIGR00004">
    <property type="entry name" value="Rid family detoxifying hydrolase"/>
    <property type="match status" value="1"/>
</dbReference>
<gene>
    <name evidence="2" type="ORF">TQ39_15125</name>
</gene>
<dbReference type="Proteomes" id="UP000032483">
    <property type="component" value="Unassembled WGS sequence"/>
</dbReference>
<accession>A0A0D8IWS1</accession>
<evidence type="ECO:0000313" key="2">
    <source>
        <dbReference type="EMBL" id="KJF38939.1"/>
    </source>
</evidence>
<dbReference type="CDD" id="cd00448">
    <property type="entry name" value="YjgF_YER057c_UK114_family"/>
    <property type="match status" value="1"/>
</dbReference>
<keyword evidence="3" id="KW-1185">Reference proteome</keyword>
<dbReference type="InterPro" id="IPR006056">
    <property type="entry name" value="RidA"/>
</dbReference>
<dbReference type="FunFam" id="3.30.1330.40:FF:000001">
    <property type="entry name" value="L-PSP family endoribonuclease"/>
    <property type="match status" value="1"/>
</dbReference>
<dbReference type="InterPro" id="IPR035959">
    <property type="entry name" value="RutC-like_sf"/>
</dbReference>
<dbReference type="RefSeq" id="WP_050006134.1">
    <property type="nucleotide sequence ID" value="NZ_DBGFOS010000178.1"/>
</dbReference>
<evidence type="ECO:0000256" key="1">
    <source>
        <dbReference type="ARBA" id="ARBA00010552"/>
    </source>
</evidence>
<dbReference type="Gene3D" id="3.30.1330.40">
    <property type="entry name" value="RutC-like"/>
    <property type="match status" value="1"/>
</dbReference>
<sequence length="136" mass="14612">MKKIKIETDRAAAPGGWYSQAFRAGDLVFTAGVTGTDPQTGRLVGPGDIVAQTHQIMKNLSAILEQAGSDLEHVIKTLVFVADIDQFALFNETYKAYFPKDPPARSTMQVGKFNGGMAIEIEAVAVVKDQAAARQA</sequence>